<evidence type="ECO:0000313" key="1">
    <source>
        <dbReference type="EMBL" id="EEG49122.1"/>
    </source>
</evidence>
<organism evidence="1 2">
    <name type="scientific">Blautia hydrogenotrophica (strain DSM 10507 / JCM 14656 / S5a33)</name>
    <name type="common">Ruminococcus hydrogenotrophicus</name>
    <dbReference type="NCBI Taxonomy" id="476272"/>
    <lineage>
        <taxon>Bacteria</taxon>
        <taxon>Bacillati</taxon>
        <taxon>Bacillota</taxon>
        <taxon>Clostridia</taxon>
        <taxon>Lachnospirales</taxon>
        <taxon>Lachnospiraceae</taxon>
        <taxon>Blautia</taxon>
    </lineage>
</organism>
<dbReference type="PATRIC" id="fig|476272.21.peg.1971"/>
<reference evidence="1 2" key="1">
    <citation type="submission" date="2009-01" db="EMBL/GenBank/DDBJ databases">
        <authorList>
            <person name="Fulton L."/>
            <person name="Clifton S."/>
            <person name="Fulton B."/>
            <person name="Xu J."/>
            <person name="Minx P."/>
            <person name="Pepin K.H."/>
            <person name="Johnson M."/>
            <person name="Bhonagiri V."/>
            <person name="Nash W.E."/>
            <person name="Mardis E.R."/>
            <person name="Wilson R.K."/>
        </authorList>
    </citation>
    <scope>NUCLEOTIDE SEQUENCE [LARGE SCALE GENOMIC DNA]</scope>
    <source>
        <strain evidence="2">DSM 10507 / JCM 14656 / S5a33</strain>
    </source>
</reference>
<gene>
    <name evidence="1" type="ORF">RUMHYD_01932</name>
</gene>
<comment type="caution">
    <text evidence="1">The sequence shown here is derived from an EMBL/GenBank/DDBJ whole genome shotgun (WGS) entry which is preliminary data.</text>
</comment>
<reference evidence="1 2" key="2">
    <citation type="submission" date="2009-02" db="EMBL/GenBank/DDBJ databases">
        <title>Draft genome sequence of Blautia hydrogenotrophica DSM 10507 (Ruminococcus hydrogenotrophicus DSM 10507).</title>
        <authorList>
            <person name="Sudarsanam P."/>
            <person name="Ley R."/>
            <person name="Guruge J."/>
            <person name="Turnbaugh P.J."/>
            <person name="Mahowald M."/>
            <person name="Liep D."/>
            <person name="Gordon J."/>
        </authorList>
    </citation>
    <scope>NUCLEOTIDE SEQUENCE [LARGE SCALE GENOMIC DNA]</scope>
    <source>
        <strain evidence="2">DSM 10507 / JCM 14656 / S5a33</strain>
    </source>
</reference>
<protein>
    <submittedName>
        <fullName evidence="1">Uncharacterized protein</fullName>
    </submittedName>
</protein>
<dbReference type="HOGENOM" id="CLU_3115104_0_0_9"/>
<dbReference type="EMBL" id="ACBZ01000101">
    <property type="protein sequence ID" value="EEG49122.1"/>
    <property type="molecule type" value="Genomic_DNA"/>
</dbReference>
<accession>C0CM52</accession>
<name>C0CM52_BLAHS</name>
<evidence type="ECO:0000313" key="2">
    <source>
        <dbReference type="Proteomes" id="UP000003100"/>
    </source>
</evidence>
<dbReference type="AlphaFoldDB" id="C0CM52"/>
<dbReference type="Proteomes" id="UP000003100">
    <property type="component" value="Unassembled WGS sequence"/>
</dbReference>
<keyword evidence="2" id="KW-1185">Reference proteome</keyword>
<sequence length="50" mass="5568">MLPGGKISNGFGHQEICFSVKCGGILSCSVFNLSAKCRKGIRFSYDDYWF</sequence>
<proteinExistence type="predicted"/>